<sequence length="236" mass="26021">MLVLLLVSGVLYLGWDRFRAFEAEHPEYFPWTPLSLGDPVGAFTDDKLAALADDAPHCRSLLAKARTGDRPAPPRRLSEPACGYEDGIEIGSAEGTRLAYGRLVTSCPVAAALALWERETLQPAAQKHFGERVVAIDHFGSFSCRRLYGRDEGPFSEHATADAVDIAGFRMESGATIPIVRDWPGDGREARFLREVRDGACDLFRTVLSPDYNEAHADHFHFDMAAGRPAGWSMCR</sequence>
<dbReference type="AlphaFoldDB" id="A0A839Z3J1"/>
<organism evidence="2 3">
    <name type="scientific">Sphingomicrobium lutaoense</name>
    <dbReference type="NCBI Taxonomy" id="515949"/>
    <lineage>
        <taxon>Bacteria</taxon>
        <taxon>Pseudomonadati</taxon>
        <taxon>Pseudomonadota</taxon>
        <taxon>Alphaproteobacteria</taxon>
        <taxon>Sphingomonadales</taxon>
        <taxon>Sphingomonadaceae</taxon>
        <taxon>Sphingomicrobium</taxon>
    </lineage>
</organism>
<name>A0A839Z3J1_9SPHN</name>
<evidence type="ECO:0000313" key="2">
    <source>
        <dbReference type="EMBL" id="MBB3764135.1"/>
    </source>
</evidence>
<evidence type="ECO:0000313" key="3">
    <source>
        <dbReference type="Proteomes" id="UP000578569"/>
    </source>
</evidence>
<dbReference type="InterPro" id="IPR009683">
    <property type="entry name" value="Extensin-like_C"/>
</dbReference>
<accession>A0A839Z3J1</accession>
<dbReference type="RefSeq" id="WP_183933419.1">
    <property type="nucleotide sequence ID" value="NZ_JACICF010000001.1"/>
</dbReference>
<feature type="domain" description="Extensin-like C-terminal" evidence="1">
    <location>
        <begin position="57"/>
        <end position="236"/>
    </location>
</feature>
<proteinExistence type="predicted"/>
<gene>
    <name evidence="2" type="ORF">FHS50_001158</name>
</gene>
<keyword evidence="3" id="KW-1185">Reference proteome</keyword>
<comment type="caution">
    <text evidence="2">The sequence shown here is derived from an EMBL/GenBank/DDBJ whole genome shotgun (WGS) entry which is preliminary data.</text>
</comment>
<dbReference type="Pfam" id="PF06904">
    <property type="entry name" value="Extensin-like_C"/>
    <property type="match status" value="1"/>
</dbReference>
<dbReference type="Proteomes" id="UP000578569">
    <property type="component" value="Unassembled WGS sequence"/>
</dbReference>
<reference evidence="2 3" key="1">
    <citation type="submission" date="2020-08" db="EMBL/GenBank/DDBJ databases">
        <title>Genomic Encyclopedia of Type Strains, Phase IV (KMG-IV): sequencing the most valuable type-strain genomes for metagenomic binning, comparative biology and taxonomic classification.</title>
        <authorList>
            <person name="Goeker M."/>
        </authorList>
    </citation>
    <scope>NUCLEOTIDE SEQUENCE [LARGE SCALE GENOMIC DNA]</scope>
    <source>
        <strain evidence="2 3">DSM 24194</strain>
    </source>
</reference>
<dbReference type="EMBL" id="JACICF010000001">
    <property type="protein sequence ID" value="MBB3764135.1"/>
    <property type="molecule type" value="Genomic_DNA"/>
</dbReference>
<evidence type="ECO:0000259" key="1">
    <source>
        <dbReference type="Pfam" id="PF06904"/>
    </source>
</evidence>
<protein>
    <recommendedName>
        <fullName evidence="1">Extensin-like C-terminal domain-containing protein</fullName>
    </recommendedName>
</protein>